<feature type="compositionally biased region" description="Polar residues" evidence="1">
    <location>
        <begin position="349"/>
        <end position="363"/>
    </location>
</feature>
<feature type="compositionally biased region" description="Polar residues" evidence="1">
    <location>
        <begin position="238"/>
        <end position="248"/>
    </location>
</feature>
<evidence type="ECO:0000313" key="3">
    <source>
        <dbReference type="Proteomes" id="UP000634136"/>
    </source>
</evidence>
<gene>
    <name evidence="2" type="ORF">G2W53_028841</name>
</gene>
<keyword evidence="3" id="KW-1185">Reference proteome</keyword>
<feature type="compositionally biased region" description="Low complexity" evidence="1">
    <location>
        <begin position="221"/>
        <end position="231"/>
    </location>
</feature>
<comment type="caution">
    <text evidence="2">The sequence shown here is derived from an EMBL/GenBank/DDBJ whole genome shotgun (WGS) entry which is preliminary data.</text>
</comment>
<dbReference type="Proteomes" id="UP000634136">
    <property type="component" value="Unassembled WGS sequence"/>
</dbReference>
<feature type="compositionally biased region" description="Basic and acidic residues" evidence="1">
    <location>
        <begin position="15"/>
        <end position="37"/>
    </location>
</feature>
<organism evidence="2 3">
    <name type="scientific">Senna tora</name>
    <dbReference type="NCBI Taxonomy" id="362788"/>
    <lineage>
        <taxon>Eukaryota</taxon>
        <taxon>Viridiplantae</taxon>
        <taxon>Streptophyta</taxon>
        <taxon>Embryophyta</taxon>
        <taxon>Tracheophyta</taxon>
        <taxon>Spermatophyta</taxon>
        <taxon>Magnoliopsida</taxon>
        <taxon>eudicotyledons</taxon>
        <taxon>Gunneridae</taxon>
        <taxon>Pentapetalae</taxon>
        <taxon>rosids</taxon>
        <taxon>fabids</taxon>
        <taxon>Fabales</taxon>
        <taxon>Fabaceae</taxon>
        <taxon>Caesalpinioideae</taxon>
        <taxon>Cassia clade</taxon>
        <taxon>Senna</taxon>
    </lineage>
</organism>
<dbReference type="AlphaFoldDB" id="A0A834T468"/>
<name>A0A834T468_9FABA</name>
<reference evidence="2" key="1">
    <citation type="submission" date="2020-09" db="EMBL/GenBank/DDBJ databases">
        <title>Genome-Enabled Discovery of Anthraquinone Biosynthesis in Senna tora.</title>
        <authorList>
            <person name="Kang S.-H."/>
            <person name="Pandey R.P."/>
            <person name="Lee C.-M."/>
            <person name="Sim J.-S."/>
            <person name="Jeong J.-T."/>
            <person name="Choi B.-S."/>
            <person name="Jung M."/>
            <person name="Ginzburg D."/>
            <person name="Zhao K."/>
            <person name="Won S.Y."/>
            <person name="Oh T.-J."/>
            <person name="Yu Y."/>
            <person name="Kim N.-H."/>
            <person name="Lee O.R."/>
            <person name="Lee T.-H."/>
            <person name="Bashyal P."/>
            <person name="Kim T.-S."/>
            <person name="Lee W.-H."/>
            <person name="Kawkins C."/>
            <person name="Kim C.-K."/>
            <person name="Kim J.S."/>
            <person name="Ahn B.O."/>
            <person name="Rhee S.Y."/>
            <person name="Sohng J.K."/>
        </authorList>
    </citation>
    <scope>NUCLEOTIDE SEQUENCE</scope>
    <source>
        <tissue evidence="2">Leaf</tissue>
    </source>
</reference>
<feature type="region of interest" description="Disordered" evidence="1">
    <location>
        <begin position="216"/>
        <end position="248"/>
    </location>
</feature>
<proteinExistence type="predicted"/>
<evidence type="ECO:0000313" key="2">
    <source>
        <dbReference type="EMBL" id="KAF7814872.1"/>
    </source>
</evidence>
<dbReference type="OrthoDB" id="1430020at2759"/>
<feature type="compositionally biased region" description="Basic and acidic residues" evidence="1">
    <location>
        <begin position="332"/>
        <end position="341"/>
    </location>
</feature>
<evidence type="ECO:0000256" key="1">
    <source>
        <dbReference type="SAM" id="MobiDB-lite"/>
    </source>
</evidence>
<dbReference type="EMBL" id="JAAIUW010000009">
    <property type="protein sequence ID" value="KAF7814872.1"/>
    <property type="molecule type" value="Genomic_DNA"/>
</dbReference>
<feature type="region of interest" description="Disordered" evidence="1">
    <location>
        <begin position="1"/>
        <end position="70"/>
    </location>
</feature>
<sequence>MSQREGIVGDVNDESSAHHEAPPPTEGRGRGRSDGSNRGRRSPRGRGRTSRGGRAIEHPINDELVGNPMPQQIPMPKLNPMPQQNPASTQDVVLTGLQGVTRAVKALTSIIVDHVARTNTPAREANQQVQVGPPGPQIPFVPQIPQERRTTIVTLPQFLWLKPPTFSGSDANQDPEEFIVDVERVCEALGCSDCATRIEMCGKEEDDAVKKRKCGGEDRYGSSSTGGFSKGTKAHTYQRFSQSPSGLSAPSYPRRYGFGEICGDSPRRRAEWSRELGDLEQHLFCFFEVVRCYGFRTLKQCSRAPSPVSVLDGSAYRDGVTSPVQQISSAPKADDAQESRENGYGYQRSPINNSLVFNSTGSREINREKL</sequence>
<feature type="region of interest" description="Disordered" evidence="1">
    <location>
        <begin position="321"/>
        <end position="370"/>
    </location>
</feature>
<feature type="compositionally biased region" description="Basic residues" evidence="1">
    <location>
        <begin position="38"/>
        <end position="51"/>
    </location>
</feature>
<accession>A0A834T468</accession>
<protein>
    <submittedName>
        <fullName evidence="2">Protein LONGIFOLIA 2 isoform X1</fullName>
    </submittedName>
</protein>